<protein>
    <submittedName>
        <fullName evidence="2">Uncharacterized protein</fullName>
    </submittedName>
</protein>
<feature type="transmembrane region" description="Helical" evidence="1">
    <location>
        <begin position="609"/>
        <end position="631"/>
    </location>
</feature>
<proteinExistence type="predicted"/>
<keyword evidence="1" id="KW-1133">Transmembrane helix</keyword>
<evidence type="ECO:0000313" key="2">
    <source>
        <dbReference type="EMBL" id="CAF1431718.1"/>
    </source>
</evidence>
<comment type="caution">
    <text evidence="2">The sequence shown here is derived from an EMBL/GenBank/DDBJ whole genome shotgun (WGS) entry which is preliminary data.</text>
</comment>
<dbReference type="EMBL" id="CAJNOE010001536">
    <property type="protein sequence ID" value="CAF1431718.1"/>
    <property type="molecule type" value="Genomic_DNA"/>
</dbReference>
<accession>A0A815N313</accession>
<evidence type="ECO:0000313" key="3">
    <source>
        <dbReference type="Proteomes" id="UP000663860"/>
    </source>
</evidence>
<dbReference type="AlphaFoldDB" id="A0A815N313"/>
<gene>
    <name evidence="2" type="ORF">IZO911_LOCUS41271</name>
</gene>
<feature type="transmembrane region" description="Helical" evidence="1">
    <location>
        <begin position="191"/>
        <end position="213"/>
    </location>
</feature>
<organism evidence="2 3">
    <name type="scientific">Adineta steineri</name>
    <dbReference type="NCBI Taxonomy" id="433720"/>
    <lineage>
        <taxon>Eukaryota</taxon>
        <taxon>Metazoa</taxon>
        <taxon>Spiralia</taxon>
        <taxon>Gnathifera</taxon>
        <taxon>Rotifera</taxon>
        <taxon>Eurotatoria</taxon>
        <taxon>Bdelloidea</taxon>
        <taxon>Adinetida</taxon>
        <taxon>Adinetidae</taxon>
        <taxon>Adineta</taxon>
    </lineage>
</organism>
<reference evidence="2" key="1">
    <citation type="submission" date="2021-02" db="EMBL/GenBank/DDBJ databases">
        <authorList>
            <person name="Nowell W R."/>
        </authorList>
    </citation>
    <scope>NUCLEOTIDE SEQUENCE</scope>
</reference>
<keyword evidence="1" id="KW-0812">Transmembrane</keyword>
<dbReference type="Proteomes" id="UP000663860">
    <property type="component" value="Unassembled WGS sequence"/>
</dbReference>
<name>A0A815N313_9BILA</name>
<sequence>MFQVQTESLISDLTQAMINDFTLSFSTIRKTTQSNALLNGQLTNYALYQLSGSIYTNAAPYEYGDCSCGSSATCISQSRIMDYYSGTIYLYVPGIYIGCYIIESLLQSDLRCFYNQSCIDELQPFLASSSQMNVSALDKSLLVQFMENSTIQEVMDELMIETWNSSIMYERYYNECQPSECSYTVDTKNSAIYIITTLIGLVGGLITVLKLTVPRIVKSVRRKKQLTILHIETPEQDGRRHIIQAVKNYMQTFNIFPSKPPSTDEHQLRNQRISTRFFIVLLTTSLFILILYTSLINVTKTVNINAPTITQYSQLYATYPQTLTCPCTKISITYDKFLHFQYTFHPVCNSVFVTNQWFDYLSASYQYTPVYTFDFRATASSTFQALNSFCELVNQTIVNRLVQFYASDYISASVISSQIFQVQTQSLISDLRQTITNDFTLSLSTIRKTTQSNALLSGQLTNYYLYQSSSSILTFTYPQSYGNCSCGSSATCISQSSIIDVYSNTVYLYVPGIYTGCYVIESLLQSDLRCFYNQSCIDELQPFLALFSQMNVSALDKSLLVRFVENSTIQEVMDELMIETWNSSIMYERYYNECEPSQCSYTVETKNDAIYIITTLIGLVGGLITVLKLMVPRIVKSVRRKKQLEEPQPGKRIS</sequence>
<keyword evidence="1" id="KW-0472">Membrane</keyword>
<evidence type="ECO:0000256" key="1">
    <source>
        <dbReference type="SAM" id="Phobius"/>
    </source>
</evidence>
<feature type="transmembrane region" description="Helical" evidence="1">
    <location>
        <begin position="277"/>
        <end position="295"/>
    </location>
</feature>